<evidence type="ECO:0000313" key="4">
    <source>
        <dbReference type="EMBL" id="KAJ3479224.1"/>
    </source>
</evidence>
<evidence type="ECO:0000256" key="1">
    <source>
        <dbReference type="SAM" id="MobiDB-lite"/>
    </source>
</evidence>
<dbReference type="Pfam" id="PF20153">
    <property type="entry name" value="DUF6535"/>
    <property type="match status" value="1"/>
</dbReference>
<dbReference type="AlphaFoldDB" id="A0AAD5V0K7"/>
<evidence type="ECO:0000256" key="2">
    <source>
        <dbReference type="SAM" id="Phobius"/>
    </source>
</evidence>
<reference evidence="4" key="1">
    <citation type="submission" date="2022-07" db="EMBL/GenBank/DDBJ databases">
        <title>Genome Sequence of Physisporinus lineatus.</title>
        <authorList>
            <person name="Buettner E."/>
        </authorList>
    </citation>
    <scope>NUCLEOTIDE SEQUENCE</scope>
    <source>
        <strain evidence="4">VT162</strain>
    </source>
</reference>
<feature type="transmembrane region" description="Helical" evidence="2">
    <location>
        <begin position="267"/>
        <end position="290"/>
    </location>
</feature>
<feature type="compositionally biased region" description="Basic and acidic residues" evidence="1">
    <location>
        <begin position="62"/>
        <end position="73"/>
    </location>
</feature>
<proteinExistence type="predicted"/>
<comment type="caution">
    <text evidence="4">The sequence shown here is derived from an EMBL/GenBank/DDBJ whole genome shotgun (WGS) entry which is preliminary data.</text>
</comment>
<protein>
    <recommendedName>
        <fullName evidence="3">DUF6535 domain-containing protein</fullName>
    </recommendedName>
</protein>
<keyword evidence="2" id="KW-1133">Transmembrane helix</keyword>
<keyword evidence="2" id="KW-0812">Transmembrane</keyword>
<sequence>MSISSIDKGHGPTTITPECRSPSAELPTFIGDLQHQASLQVTQNDIQVADETQSQVQAESLGGEREKTERIPEEIGNQKQQGREKPKFQEECEEVEKRHPDIKLKDTNGWTDLSKTLHEADEREGKGAYENVDTILVFSGLFSAVIITLVIEAGRLLQRDQAEATTMILLQISQQLSSFSVTGTPLLLNSTSTPASLPSFAPDSSSIWVNALWFAALTLSLITASLGMLVKQWFREYLTGIFVAPRERCRVRYFRRAGLLRYKVPEIAGFLPLLLQLALILFFAGLVIYIRIILPSICWHIIALIAIWFLFFVVTTLIPIFSPSCPYKTPFLKTLFLKIRQIVKHLYNKWKDAGWNTSNPPSGLKLFVEEAEVARTSEFDIDVLFDAYDSTKDINIWEMVTRCIDLNFPHDALRTLNGIVERKFGSRVKPWSPLSSVFAETERHHLVKGLIACLRKTYELVCDNPAKYLLGNDVVDSLIIINILKYVPSWGYQVHQGLAEQIDILTLGLVSIPQPFDRGFTTSMCMLSVPSLTPPAQIDSISMSSLIGAASGILAEAKDGGPVDKIPLFSLIDLCRVLLLCAARTTEDSLWVLEEDFLRLTTRLADEFTSLGDTVGIQDVWETLRCQFLLDMAMRLHKRVPGIVDRSLFEVLHSRSVKMFDYFVSFFGNARHVQREVEGEAEGNSQESEGPTGEFDWEKVLRGGEYHEVGFYGQREDSEEYGGTWEDRRLRIDCRYRIEFLLHFFPSLIDTFQPFRFENDS</sequence>
<feature type="transmembrane region" description="Helical" evidence="2">
    <location>
        <begin position="297"/>
        <end position="321"/>
    </location>
</feature>
<dbReference type="Proteomes" id="UP001212997">
    <property type="component" value="Unassembled WGS sequence"/>
</dbReference>
<name>A0AAD5V0K7_9APHY</name>
<feature type="region of interest" description="Disordered" evidence="1">
    <location>
        <begin position="1"/>
        <end position="25"/>
    </location>
</feature>
<keyword evidence="2" id="KW-0472">Membrane</keyword>
<evidence type="ECO:0000313" key="5">
    <source>
        <dbReference type="Proteomes" id="UP001212997"/>
    </source>
</evidence>
<dbReference type="EMBL" id="JANAWD010000454">
    <property type="protein sequence ID" value="KAJ3479224.1"/>
    <property type="molecule type" value="Genomic_DNA"/>
</dbReference>
<feature type="region of interest" description="Disordered" evidence="1">
    <location>
        <begin position="44"/>
        <end position="87"/>
    </location>
</feature>
<keyword evidence="5" id="KW-1185">Reference proteome</keyword>
<feature type="domain" description="DUF6535" evidence="3">
    <location>
        <begin position="110"/>
        <end position="290"/>
    </location>
</feature>
<dbReference type="InterPro" id="IPR045338">
    <property type="entry name" value="DUF6535"/>
</dbReference>
<feature type="transmembrane region" description="Helical" evidence="2">
    <location>
        <begin position="135"/>
        <end position="157"/>
    </location>
</feature>
<feature type="compositionally biased region" description="Polar residues" evidence="1">
    <location>
        <begin position="44"/>
        <end position="58"/>
    </location>
</feature>
<organism evidence="4 5">
    <name type="scientific">Meripilus lineatus</name>
    <dbReference type="NCBI Taxonomy" id="2056292"/>
    <lineage>
        <taxon>Eukaryota</taxon>
        <taxon>Fungi</taxon>
        <taxon>Dikarya</taxon>
        <taxon>Basidiomycota</taxon>
        <taxon>Agaricomycotina</taxon>
        <taxon>Agaricomycetes</taxon>
        <taxon>Polyporales</taxon>
        <taxon>Meripilaceae</taxon>
        <taxon>Meripilus</taxon>
    </lineage>
</organism>
<feature type="transmembrane region" description="Helical" evidence="2">
    <location>
        <begin position="207"/>
        <end position="230"/>
    </location>
</feature>
<evidence type="ECO:0000259" key="3">
    <source>
        <dbReference type="Pfam" id="PF20153"/>
    </source>
</evidence>
<accession>A0AAD5V0K7</accession>
<gene>
    <name evidence="4" type="ORF">NLI96_g9213</name>
</gene>